<gene>
    <name evidence="21" type="ORF">SAMN04489812_0672</name>
</gene>
<dbReference type="EC" id="2.7.7.41" evidence="6 18"/>
<feature type="transmembrane region" description="Helical" evidence="20">
    <location>
        <begin position="151"/>
        <end position="172"/>
    </location>
</feature>
<feature type="region of interest" description="Disordered" evidence="19">
    <location>
        <begin position="1"/>
        <end position="50"/>
    </location>
</feature>
<comment type="pathway">
    <text evidence="3 18">Phospholipid metabolism; CDP-diacylglycerol biosynthesis; CDP-diacylglycerol from sn-glycerol 3-phosphate: step 3/3.</text>
</comment>
<comment type="similarity">
    <text evidence="5 18">Belongs to the CDS family.</text>
</comment>
<dbReference type="GO" id="GO:0005886">
    <property type="term" value="C:plasma membrane"/>
    <property type="evidence" value="ECO:0007669"/>
    <property type="project" value="UniProtKB-SubCell"/>
</dbReference>
<evidence type="ECO:0000256" key="14">
    <source>
        <dbReference type="ARBA" id="ARBA00023098"/>
    </source>
</evidence>
<dbReference type="Pfam" id="PF01148">
    <property type="entry name" value="CTP_transf_1"/>
    <property type="match status" value="1"/>
</dbReference>
<reference evidence="21 22" key="1">
    <citation type="submission" date="2016-10" db="EMBL/GenBank/DDBJ databases">
        <authorList>
            <person name="de Groot N.N."/>
        </authorList>
    </citation>
    <scope>NUCLEOTIDE SEQUENCE [LARGE SCALE GENOMIC DNA]</scope>
    <source>
        <strain evidence="21 22">DSM 21800</strain>
    </source>
</reference>
<evidence type="ECO:0000256" key="6">
    <source>
        <dbReference type="ARBA" id="ARBA00012487"/>
    </source>
</evidence>
<feature type="transmembrane region" description="Helical" evidence="20">
    <location>
        <begin position="72"/>
        <end position="105"/>
    </location>
</feature>
<keyword evidence="15 20" id="KW-0472">Membrane</keyword>
<evidence type="ECO:0000313" key="21">
    <source>
        <dbReference type="EMBL" id="SDS03215.1"/>
    </source>
</evidence>
<dbReference type="PANTHER" id="PTHR46382:SF1">
    <property type="entry name" value="PHOSPHATIDATE CYTIDYLYLTRANSFERASE"/>
    <property type="match status" value="1"/>
</dbReference>
<keyword evidence="9" id="KW-0444">Lipid biosynthesis</keyword>
<keyword evidence="11 18" id="KW-0812">Transmembrane</keyword>
<evidence type="ECO:0000256" key="10">
    <source>
        <dbReference type="ARBA" id="ARBA00022679"/>
    </source>
</evidence>
<name>A0A1H1NWP4_9ACTN</name>
<evidence type="ECO:0000256" key="4">
    <source>
        <dbReference type="ARBA" id="ARBA00005189"/>
    </source>
</evidence>
<feature type="compositionally biased region" description="Low complexity" evidence="19">
    <location>
        <begin position="30"/>
        <end position="43"/>
    </location>
</feature>
<dbReference type="UniPathway" id="UPA00557">
    <property type="reaction ID" value="UER00614"/>
</dbReference>
<keyword evidence="17" id="KW-1208">Phospholipid metabolism</keyword>
<feature type="transmembrane region" description="Helical" evidence="20">
    <location>
        <begin position="276"/>
        <end position="300"/>
    </location>
</feature>
<protein>
    <recommendedName>
        <fullName evidence="7 18">Phosphatidate cytidylyltransferase</fullName>
        <ecNumber evidence="6 18">2.7.7.41</ecNumber>
    </recommendedName>
</protein>
<evidence type="ECO:0000256" key="9">
    <source>
        <dbReference type="ARBA" id="ARBA00022516"/>
    </source>
</evidence>
<dbReference type="AlphaFoldDB" id="A0A1H1NWP4"/>
<keyword evidence="14" id="KW-0443">Lipid metabolism</keyword>
<evidence type="ECO:0000313" key="22">
    <source>
        <dbReference type="Proteomes" id="UP000199103"/>
    </source>
</evidence>
<comment type="subcellular location">
    <subcellularLocation>
        <location evidence="2">Cell membrane</location>
        <topology evidence="2">Multi-pass membrane protein</topology>
    </subcellularLocation>
</comment>
<dbReference type="InterPro" id="IPR000374">
    <property type="entry name" value="PC_trans"/>
</dbReference>
<feature type="transmembrane region" description="Helical" evidence="20">
    <location>
        <begin position="184"/>
        <end position="205"/>
    </location>
</feature>
<feature type="transmembrane region" description="Helical" evidence="20">
    <location>
        <begin position="117"/>
        <end position="139"/>
    </location>
</feature>
<evidence type="ECO:0000256" key="18">
    <source>
        <dbReference type="RuleBase" id="RU003938"/>
    </source>
</evidence>
<dbReference type="GO" id="GO:0004605">
    <property type="term" value="F:phosphatidate cytidylyltransferase activity"/>
    <property type="evidence" value="ECO:0007669"/>
    <property type="project" value="UniProtKB-EC"/>
</dbReference>
<feature type="compositionally biased region" description="Polar residues" evidence="19">
    <location>
        <begin position="16"/>
        <end position="29"/>
    </location>
</feature>
<proteinExistence type="inferred from homology"/>
<evidence type="ECO:0000256" key="11">
    <source>
        <dbReference type="ARBA" id="ARBA00022692"/>
    </source>
</evidence>
<evidence type="ECO:0000256" key="12">
    <source>
        <dbReference type="ARBA" id="ARBA00022695"/>
    </source>
</evidence>
<keyword evidence="12 18" id="KW-0548">Nucleotidyltransferase</keyword>
<evidence type="ECO:0000256" key="2">
    <source>
        <dbReference type="ARBA" id="ARBA00004651"/>
    </source>
</evidence>
<dbReference type="PANTHER" id="PTHR46382">
    <property type="entry name" value="PHOSPHATIDATE CYTIDYLYLTRANSFERASE"/>
    <property type="match status" value="1"/>
</dbReference>
<keyword evidence="13 20" id="KW-1133">Transmembrane helix</keyword>
<organism evidence="21 22">
    <name type="scientific">Microlunatus soli</name>
    <dbReference type="NCBI Taxonomy" id="630515"/>
    <lineage>
        <taxon>Bacteria</taxon>
        <taxon>Bacillati</taxon>
        <taxon>Actinomycetota</taxon>
        <taxon>Actinomycetes</taxon>
        <taxon>Propionibacteriales</taxon>
        <taxon>Propionibacteriaceae</taxon>
        <taxon>Microlunatus</taxon>
    </lineage>
</organism>
<keyword evidence="10 18" id="KW-0808">Transferase</keyword>
<dbReference type="Proteomes" id="UP000199103">
    <property type="component" value="Chromosome I"/>
</dbReference>
<feature type="transmembrane region" description="Helical" evidence="20">
    <location>
        <begin position="321"/>
        <end position="341"/>
    </location>
</feature>
<evidence type="ECO:0000256" key="19">
    <source>
        <dbReference type="SAM" id="MobiDB-lite"/>
    </source>
</evidence>
<evidence type="ECO:0000256" key="17">
    <source>
        <dbReference type="ARBA" id="ARBA00023264"/>
    </source>
</evidence>
<evidence type="ECO:0000256" key="5">
    <source>
        <dbReference type="ARBA" id="ARBA00010185"/>
    </source>
</evidence>
<evidence type="ECO:0000256" key="15">
    <source>
        <dbReference type="ARBA" id="ARBA00023136"/>
    </source>
</evidence>
<keyword evidence="16" id="KW-0594">Phospholipid biosynthesis</keyword>
<evidence type="ECO:0000256" key="3">
    <source>
        <dbReference type="ARBA" id="ARBA00005119"/>
    </source>
</evidence>
<keyword evidence="8" id="KW-1003">Cell membrane</keyword>
<feature type="transmembrane region" description="Helical" evidence="20">
    <location>
        <begin position="211"/>
        <end position="231"/>
    </location>
</feature>
<keyword evidence="22" id="KW-1185">Reference proteome</keyword>
<evidence type="ECO:0000256" key="1">
    <source>
        <dbReference type="ARBA" id="ARBA00001698"/>
    </source>
</evidence>
<accession>A0A1H1NWP4</accession>
<evidence type="ECO:0000256" key="16">
    <source>
        <dbReference type="ARBA" id="ARBA00023209"/>
    </source>
</evidence>
<dbReference type="EMBL" id="LT629772">
    <property type="protein sequence ID" value="SDS03215.1"/>
    <property type="molecule type" value="Genomic_DNA"/>
</dbReference>
<dbReference type="GO" id="GO:0016024">
    <property type="term" value="P:CDP-diacylglycerol biosynthetic process"/>
    <property type="evidence" value="ECO:0007669"/>
    <property type="project" value="UniProtKB-UniPathway"/>
</dbReference>
<evidence type="ECO:0000256" key="7">
    <source>
        <dbReference type="ARBA" id="ARBA00019373"/>
    </source>
</evidence>
<comment type="pathway">
    <text evidence="4">Lipid metabolism.</text>
</comment>
<evidence type="ECO:0000256" key="13">
    <source>
        <dbReference type="ARBA" id="ARBA00022989"/>
    </source>
</evidence>
<dbReference type="PROSITE" id="PS01315">
    <property type="entry name" value="CDS"/>
    <property type="match status" value="1"/>
</dbReference>
<sequence length="344" mass="35630">MAAEADSPNDAADDVSPSQEQSTPRTPDNSGPSGPGSAHSGSAGDDDPQLPAWVAARPPVDYGRVGRDLRAAIITGVLLGGSIIASLLFFRLGFILIMAALVILATIELGQNFRRRGISTATVPIAIGSGCAVILPYLAHYVPSIDGTTPLSGNAVLLGVLGLTAIVSLAWRMPRGSDGYLADASANLFLIAYVPLLGSFASLMLSGEQGVARVVTFILVVVMSDLGGYVGGVLFGRHPMAPVISPKKSWEGFAGSIVFATTAAILMAIFGLQAPWWVGLIMGPLLVTVGTVGDLVESLIKRDLGIKDMSSFLPGHGGVMDRLDSLLLAAPVAWLIMYLLIPGG</sequence>
<evidence type="ECO:0000256" key="20">
    <source>
        <dbReference type="SAM" id="Phobius"/>
    </source>
</evidence>
<dbReference type="STRING" id="630515.SAMN04489812_0672"/>
<comment type="catalytic activity">
    <reaction evidence="1 18">
        <text>a 1,2-diacyl-sn-glycero-3-phosphate + CTP + H(+) = a CDP-1,2-diacyl-sn-glycerol + diphosphate</text>
        <dbReference type="Rhea" id="RHEA:16229"/>
        <dbReference type="ChEBI" id="CHEBI:15378"/>
        <dbReference type="ChEBI" id="CHEBI:33019"/>
        <dbReference type="ChEBI" id="CHEBI:37563"/>
        <dbReference type="ChEBI" id="CHEBI:58332"/>
        <dbReference type="ChEBI" id="CHEBI:58608"/>
        <dbReference type="EC" id="2.7.7.41"/>
    </reaction>
</comment>
<evidence type="ECO:0000256" key="8">
    <source>
        <dbReference type="ARBA" id="ARBA00022475"/>
    </source>
</evidence>
<feature type="transmembrane region" description="Helical" evidence="20">
    <location>
        <begin position="252"/>
        <end position="270"/>
    </location>
</feature>